<evidence type="ECO:0000313" key="1">
    <source>
        <dbReference type="Ensembl" id="ENSPTRP00000076624.1"/>
    </source>
</evidence>
<proteinExistence type="predicted"/>
<sequence length="260" mass="27506">MAGPGTVCWGTGEVLALWGHLQKGTRLSCLAGLSRVLWPQKPAGGGRAVRTHSCGPRGDPWHQGKGLSLASFFLSESRPPGSSYFRYAESSMKNSFGLKYLHKFFNIPFLQLQRETLLRQLETNQLDMDATLEELSVQQETEDQNYGMYVAGPARAGGVGAAGVAVVQGHGLHQGDSRGECPLFGVNSSSWGTGGGGLRFALPPAAPSQSPLAWTPHTGHAVPATLSTADRGQVLVLVECIRGLASQIDASMGCAFWGAA</sequence>
<dbReference type="Proteomes" id="UP000002277">
    <property type="component" value="Chromosome 9"/>
</dbReference>
<dbReference type="GO" id="GO:0005525">
    <property type="term" value="F:GTP binding"/>
    <property type="evidence" value="ECO:0007669"/>
    <property type="project" value="InterPro"/>
</dbReference>
<dbReference type="PANTHER" id="PTHR14932:SF1">
    <property type="entry name" value="RAB-LIKE PROTEIN 6"/>
    <property type="match status" value="1"/>
</dbReference>
<reference evidence="1" key="2">
    <citation type="submission" date="2025-08" db="UniProtKB">
        <authorList>
            <consortium name="Ensembl"/>
        </authorList>
    </citation>
    <scope>IDENTIFICATION</scope>
</reference>
<dbReference type="EMBL" id="AACZ04057928">
    <property type="status" value="NOT_ANNOTATED_CDS"/>
    <property type="molecule type" value="Genomic_DNA"/>
</dbReference>
<dbReference type="GeneTree" id="ENSGT00390000016002"/>
<evidence type="ECO:0000313" key="2">
    <source>
        <dbReference type="Proteomes" id="UP000002277"/>
    </source>
</evidence>
<dbReference type="Ensembl" id="ENSPTRT00000081819.1">
    <property type="protein sequence ID" value="ENSPTRP00000076624.1"/>
    <property type="gene ID" value="ENSPTRG00000034484.3"/>
</dbReference>
<dbReference type="PANTHER" id="PTHR14932">
    <property type="entry name" value="RAS GTPASE-RELATED"/>
    <property type="match status" value="1"/>
</dbReference>
<dbReference type="VGNC" id="VGNC:53290">
    <property type="gene designation" value="RABL6"/>
</dbReference>
<protein>
    <submittedName>
        <fullName evidence="1">RAB, member RAS onco family like 6</fullName>
    </submittedName>
</protein>
<accession>A0A2I3SHY3</accession>
<evidence type="ECO:0000313" key="3">
    <source>
        <dbReference type="VGNC" id="VGNC:53290"/>
    </source>
</evidence>
<name>A0A2I3SHY3_PANTR</name>
<dbReference type="InterPro" id="IPR040385">
    <property type="entry name" value="RABL6"/>
</dbReference>
<reference evidence="1" key="3">
    <citation type="submission" date="2025-09" db="UniProtKB">
        <authorList>
            <consortium name="Ensembl"/>
        </authorList>
    </citation>
    <scope>IDENTIFICATION</scope>
</reference>
<gene>
    <name evidence="1 3" type="primary">RABL6</name>
</gene>
<organism evidence="1 2">
    <name type="scientific">Pan troglodytes</name>
    <name type="common">Chimpanzee</name>
    <dbReference type="NCBI Taxonomy" id="9598"/>
    <lineage>
        <taxon>Eukaryota</taxon>
        <taxon>Metazoa</taxon>
        <taxon>Chordata</taxon>
        <taxon>Craniata</taxon>
        <taxon>Vertebrata</taxon>
        <taxon>Euteleostomi</taxon>
        <taxon>Mammalia</taxon>
        <taxon>Eutheria</taxon>
        <taxon>Euarchontoglires</taxon>
        <taxon>Primates</taxon>
        <taxon>Haplorrhini</taxon>
        <taxon>Catarrhini</taxon>
        <taxon>Hominidae</taxon>
        <taxon>Pan</taxon>
    </lineage>
</organism>
<keyword evidence="2" id="KW-1185">Reference proteome</keyword>
<dbReference type="AlphaFoldDB" id="A0A2I3SHY3"/>
<reference evidence="1 2" key="1">
    <citation type="journal article" date="2005" name="Nature">
        <title>Initial sequence of the chimpanzee genome and comparison with the human genome.</title>
        <authorList>
            <consortium name="Chimpanzee sequencing and analysis consortium"/>
        </authorList>
    </citation>
    <scope>NUCLEOTIDE SEQUENCE [LARGE SCALE GENOMIC DNA]</scope>
</reference>
<dbReference type="Bgee" id="ENSPTRG00000034484">
    <property type="expression patterns" value="Expressed in cerebellar cortex and 20 other cell types or tissues"/>
</dbReference>